<proteinExistence type="predicted"/>
<dbReference type="AlphaFoldDB" id="A0A3N0C506"/>
<name>A0A3N0C506_9MICC</name>
<sequence>MARKVHVQLIDDLTGEDAEETVRFSVDGADYEIDLTAANAAELRAVLSQYVANGRRLRGSSEGRTGTVGIDAHDFTGAIDTDLVLHRVAGPRFVRLLVERTGGTFGPGARACYRLRRDGAARAAGRSPGMVSTVLPAEGLTGGLVGVREDRSLGCVTGIVGIAYRDCPDGLGVREDHPMGFSVGGFVCCWRHMCSVGLHRHHVYGMTG</sequence>
<reference evidence="2 3" key="1">
    <citation type="submission" date="2018-10" db="EMBL/GenBank/DDBJ databases">
        <title>Genome sequencing of Arthrobacter oryzae TNB02.</title>
        <authorList>
            <person name="Cho Y.-J."/>
            <person name="Cho A."/>
            <person name="Kim O.-S."/>
        </authorList>
    </citation>
    <scope>NUCLEOTIDE SEQUENCE [LARGE SCALE GENOMIC DNA]</scope>
    <source>
        <strain evidence="2 3">TNB02</strain>
    </source>
</reference>
<comment type="caution">
    <text evidence="2">The sequence shown here is derived from an EMBL/GenBank/DDBJ whole genome shotgun (WGS) entry which is preliminary data.</text>
</comment>
<organism evidence="2 3">
    <name type="scientific">Arthrobacter oryzae</name>
    <dbReference type="NCBI Taxonomy" id="409290"/>
    <lineage>
        <taxon>Bacteria</taxon>
        <taxon>Bacillati</taxon>
        <taxon>Actinomycetota</taxon>
        <taxon>Actinomycetes</taxon>
        <taxon>Micrococcales</taxon>
        <taxon>Micrococcaceae</taxon>
        <taxon>Arthrobacter</taxon>
    </lineage>
</organism>
<evidence type="ECO:0000259" key="1">
    <source>
        <dbReference type="Pfam" id="PF11774"/>
    </source>
</evidence>
<protein>
    <submittedName>
        <fullName evidence="2">Lsr2 family protein</fullName>
    </submittedName>
</protein>
<feature type="domain" description="Lsr2 dimerization" evidence="1">
    <location>
        <begin position="1"/>
        <end position="57"/>
    </location>
</feature>
<keyword evidence="3" id="KW-1185">Reference proteome</keyword>
<dbReference type="InterPro" id="IPR042261">
    <property type="entry name" value="Lsr2-like_dimerization"/>
</dbReference>
<accession>A0A3N0C506</accession>
<evidence type="ECO:0000313" key="3">
    <source>
        <dbReference type="Proteomes" id="UP000273807"/>
    </source>
</evidence>
<dbReference type="Gene3D" id="3.30.60.230">
    <property type="entry name" value="Lsr2, dimerization domain"/>
    <property type="match status" value="1"/>
</dbReference>
<evidence type="ECO:0000313" key="2">
    <source>
        <dbReference type="EMBL" id="RNL57909.1"/>
    </source>
</evidence>
<dbReference type="InterPro" id="IPR024412">
    <property type="entry name" value="Lsr2_dim_dom"/>
</dbReference>
<dbReference type="Pfam" id="PF11774">
    <property type="entry name" value="Lsr2"/>
    <property type="match status" value="1"/>
</dbReference>
<dbReference type="GO" id="GO:0003677">
    <property type="term" value="F:DNA binding"/>
    <property type="evidence" value="ECO:0007669"/>
    <property type="project" value="InterPro"/>
</dbReference>
<dbReference type="OrthoDB" id="4113332at2"/>
<gene>
    <name evidence="2" type="ORF">D7003_05005</name>
</gene>
<dbReference type="Proteomes" id="UP000273807">
    <property type="component" value="Unassembled WGS sequence"/>
</dbReference>
<dbReference type="EMBL" id="RBED01000071">
    <property type="protein sequence ID" value="RNL57909.1"/>
    <property type="molecule type" value="Genomic_DNA"/>
</dbReference>